<evidence type="ECO:0000313" key="2">
    <source>
        <dbReference type="Proteomes" id="UP000191901"/>
    </source>
</evidence>
<reference evidence="1 2" key="1">
    <citation type="journal article" date="2016" name="Biochim. Biophys. Acta">
        <title>Characterization of red-shifted phycobilisomes isolated from the chlorophyll f-containing cyanobacterium Halomicronema hongdechloris.</title>
        <authorList>
            <person name="Li Y."/>
            <person name="Lin Y."/>
            <person name="Garvey C.J."/>
            <person name="Birch D."/>
            <person name="Corkery R.W."/>
            <person name="Loughlin P.C."/>
            <person name="Scheer H."/>
            <person name="Willows R.D."/>
            <person name="Chen M."/>
        </authorList>
    </citation>
    <scope>NUCLEOTIDE SEQUENCE [LARGE SCALE GENOMIC DNA]</scope>
    <source>
        <strain evidence="1 2">C2206</strain>
    </source>
</reference>
<proteinExistence type="predicted"/>
<dbReference type="KEGG" id="hhg:XM38_007270"/>
<name>A0A1Z3HHQ2_9CYAN</name>
<dbReference type="Proteomes" id="UP000191901">
    <property type="component" value="Chromosome"/>
</dbReference>
<evidence type="ECO:0000313" key="1">
    <source>
        <dbReference type="EMBL" id="ASC69798.1"/>
    </source>
</evidence>
<protein>
    <submittedName>
        <fullName evidence="1">Uncharacterized protein</fullName>
    </submittedName>
</protein>
<gene>
    <name evidence="1" type="ORF">XM38_007270</name>
</gene>
<sequence length="37" mass="4085">MDNAANNVNYRSITSLLLLIALRCKQALSLAHDERVG</sequence>
<keyword evidence="2" id="KW-1185">Reference proteome</keyword>
<dbReference type="EMBL" id="CP021983">
    <property type="protein sequence ID" value="ASC69798.1"/>
    <property type="molecule type" value="Genomic_DNA"/>
</dbReference>
<dbReference type="AlphaFoldDB" id="A0A1Z3HHQ2"/>
<organism evidence="1 2">
    <name type="scientific">Halomicronema hongdechloris C2206</name>
    <dbReference type="NCBI Taxonomy" id="1641165"/>
    <lineage>
        <taxon>Bacteria</taxon>
        <taxon>Bacillati</taxon>
        <taxon>Cyanobacteriota</taxon>
        <taxon>Cyanophyceae</taxon>
        <taxon>Nodosilineales</taxon>
        <taxon>Nodosilineaceae</taxon>
        <taxon>Halomicronema</taxon>
    </lineage>
</organism>
<accession>A0A1Z3HHQ2</accession>